<feature type="region of interest" description="Disordered" evidence="1">
    <location>
        <begin position="1"/>
        <end position="33"/>
    </location>
</feature>
<dbReference type="KEGG" id="ccan:109676469"/>
<protein>
    <submittedName>
        <fullName evidence="2">Extensin-like</fullName>
    </submittedName>
</protein>
<accession>A0A8B7TP00</accession>
<feature type="region of interest" description="Disordered" evidence="1">
    <location>
        <begin position="50"/>
        <end position="137"/>
    </location>
</feature>
<dbReference type="RefSeq" id="XP_020008457.1">
    <property type="nucleotide sequence ID" value="XM_020152868.1"/>
</dbReference>
<gene>
    <name evidence="2" type="primary">LOC109676469</name>
</gene>
<feature type="compositionally biased region" description="Basic residues" evidence="1">
    <location>
        <begin position="1"/>
        <end position="13"/>
    </location>
</feature>
<feature type="region of interest" description="Disordered" evidence="1">
    <location>
        <begin position="215"/>
        <end position="295"/>
    </location>
</feature>
<proteinExistence type="predicted"/>
<evidence type="ECO:0000256" key="1">
    <source>
        <dbReference type="SAM" id="MobiDB-lite"/>
    </source>
</evidence>
<feature type="compositionally biased region" description="Basic and acidic residues" evidence="1">
    <location>
        <begin position="218"/>
        <end position="232"/>
    </location>
</feature>
<feature type="region of interest" description="Disordered" evidence="1">
    <location>
        <begin position="159"/>
        <end position="178"/>
    </location>
</feature>
<dbReference type="AlphaFoldDB" id="A0A8B7TP00"/>
<evidence type="ECO:0000313" key="2">
    <source>
        <dbReference type="RefSeq" id="XP_020008457.1"/>
    </source>
</evidence>
<name>A0A8B7TP00_CASCN</name>
<organism evidence="2">
    <name type="scientific">Castor canadensis</name>
    <name type="common">American beaver</name>
    <dbReference type="NCBI Taxonomy" id="51338"/>
    <lineage>
        <taxon>Eukaryota</taxon>
        <taxon>Metazoa</taxon>
        <taxon>Chordata</taxon>
        <taxon>Craniata</taxon>
        <taxon>Vertebrata</taxon>
        <taxon>Euteleostomi</taxon>
        <taxon>Mammalia</taxon>
        <taxon>Eutheria</taxon>
        <taxon>Euarchontoglires</taxon>
        <taxon>Glires</taxon>
        <taxon>Rodentia</taxon>
        <taxon>Castorimorpha</taxon>
        <taxon>Castoridae</taxon>
        <taxon>Castor</taxon>
    </lineage>
</organism>
<sequence>MHCKLTPKTRHTARLSDAAHSPMDAPPTDLRTTGLTPSARILARLPPDLRCLQSDHLPPDPRLTSAVGRTSTPDPRRPMHLSPDPAAHNLTHRTSIPPPPSRPTHCLTPDARSPVNFPPDPRRRTHRTPDPAARCTTRLTSPTITPRTARLTPATSILTHLPPDPRRLQPNHLPPDPRCTARLTASPTTRRTARLTPAAGNTARLTPAAHILKYLPPDPRRLQPDHLPPDPRRQKHRIPDLASRFTARLTLPPTTRHTARLIPAARSTSSLTPRRPQPDAPHARPRRPQPDTLHA</sequence>
<reference evidence="2" key="1">
    <citation type="submission" date="2025-08" db="UniProtKB">
        <authorList>
            <consortium name="RefSeq"/>
        </authorList>
    </citation>
    <scope>IDENTIFICATION</scope>
    <source>
        <tissue evidence="2">Leukocyte</tissue>
    </source>
</reference>